<feature type="region of interest" description="Disordered" evidence="13">
    <location>
        <begin position="575"/>
        <end position="780"/>
    </location>
</feature>
<feature type="compositionally biased region" description="Polar residues" evidence="13">
    <location>
        <begin position="731"/>
        <end position="742"/>
    </location>
</feature>
<dbReference type="Proteomes" id="UP000276133">
    <property type="component" value="Unassembled WGS sequence"/>
</dbReference>
<keyword evidence="9" id="KW-0206">Cytoskeleton</keyword>
<keyword evidence="10" id="KW-0966">Cell projection</keyword>
<dbReference type="GO" id="GO:0008270">
    <property type="term" value="F:zinc ion binding"/>
    <property type="evidence" value="ECO:0007669"/>
    <property type="project" value="UniProtKB-KW"/>
</dbReference>
<evidence type="ECO:0000256" key="4">
    <source>
        <dbReference type="ARBA" id="ARBA00022490"/>
    </source>
</evidence>
<dbReference type="InterPro" id="IPR032714">
    <property type="entry name" value="DZIP1_N"/>
</dbReference>
<feature type="compositionally biased region" description="Polar residues" evidence="13">
    <location>
        <begin position="630"/>
        <end position="651"/>
    </location>
</feature>
<dbReference type="InterPro" id="IPR058883">
    <property type="entry name" value="DZIP1_dom"/>
</dbReference>
<dbReference type="OrthoDB" id="515971at2759"/>
<evidence type="ECO:0000256" key="12">
    <source>
        <dbReference type="SAM" id="Coils"/>
    </source>
</evidence>
<keyword evidence="5" id="KW-0479">Metal-binding</keyword>
<evidence type="ECO:0000256" key="1">
    <source>
        <dbReference type="ARBA" id="ARBA00004114"/>
    </source>
</evidence>
<feature type="domain" description="C2H2-type" evidence="14">
    <location>
        <begin position="159"/>
        <end position="182"/>
    </location>
</feature>
<comment type="subcellular location">
    <subcellularLocation>
        <location evidence="2">Cytoplasm</location>
        <location evidence="2">Cytoskeleton</location>
        <location evidence="2">Cilium basal body</location>
    </subcellularLocation>
    <subcellularLocation>
        <location evidence="1">Cytoplasm</location>
        <location evidence="1">Cytoskeleton</location>
        <location evidence="1">Microtubule organizing center</location>
        <location evidence="1">Centrosome</location>
        <location evidence="1">Centriole</location>
    </subcellularLocation>
</comment>
<dbReference type="GO" id="GO:0005737">
    <property type="term" value="C:cytoplasm"/>
    <property type="evidence" value="ECO:0007669"/>
    <property type="project" value="TreeGrafter"/>
</dbReference>
<reference evidence="15 16" key="1">
    <citation type="journal article" date="2018" name="Sci. Rep.">
        <title>Genomic signatures of local adaptation to the degree of environmental predictability in rotifers.</title>
        <authorList>
            <person name="Franch-Gras L."/>
            <person name="Hahn C."/>
            <person name="Garcia-Roger E.M."/>
            <person name="Carmona M.J."/>
            <person name="Serra M."/>
            <person name="Gomez A."/>
        </authorList>
    </citation>
    <scope>NUCLEOTIDE SEQUENCE [LARGE SCALE GENOMIC DNA]</scope>
    <source>
        <strain evidence="15">HYR1</strain>
    </source>
</reference>
<dbReference type="Pfam" id="PF25977">
    <property type="entry name" value="DZIP1"/>
    <property type="match status" value="1"/>
</dbReference>
<dbReference type="GO" id="GO:0005814">
    <property type="term" value="C:centriole"/>
    <property type="evidence" value="ECO:0007669"/>
    <property type="project" value="UniProtKB-SubCell"/>
</dbReference>
<sequence length="780" mass="90020">MVSGLHYDNKMPLNESISNSFGFRKKNSRLDWRKLAAVDLDRVALEIDIFTLQDNIDHITYCNIDAELDTRMMDPNYIKLFKLSQFMIEYLVHSQGYLTDVIGNIENQLNGVLGQNEEFKKLNEKIQKELTEVKKENKKRKKMIETQQTLMSVTSANYHQCAFCSKVFLNVNYLQAHMTRRHPDVDHSSVSKQALEFEKELERIKERLRITESELIMERNLRLSGTQKNVSNTDEVNVLLKKIEDLKNNEIRQQKDEYDKNCKSLKKKISDLEDKNSKFGEEIKNLQEKLGKKSSIGWMKDDVDLEKDSVLKMKKEVDRLKELIANYEQEIKNLNNQISKLKKQESILKNKHQKEIKEKEEEISRLKEKLEELKNTIGKSDNELQTRIQQIQDELQFEQQLRQKLESDLKNRPPTVTPRQQPNQVPAPVPSKKLPTQPVKNMSKSVEIYLPQYCPITLRKVQSNPSYLDSFKKSALEAFEKELDDLGINVNETRLSNQDFKLVMNKVKNLKAERTDDLVKFNEVRKVLNEICFKHASQRVTSSIRSSRVHFKSDVTSKKLDDLEDEESTWIHDSVTKSRTKNDQGEETDEDVSVPNAFESDDDDTEPTKSILQEQKTKSRGSVSPRKGSRLSNSLNFDETSDFENVSQLTESYRKNRSPSKKLLTSSQAKSSVNDLKKKLEKQLEESARKGYKPSANAVPVGFREGNDDENSLGTVSELDEYKSPRPRSAVRSSIQDSNSSGLWIGDSHSMDPNPQILERPPTANSSKTLNDTDEITNID</sequence>
<dbReference type="PROSITE" id="PS00028">
    <property type="entry name" value="ZINC_FINGER_C2H2_1"/>
    <property type="match status" value="1"/>
</dbReference>
<evidence type="ECO:0000256" key="10">
    <source>
        <dbReference type="ARBA" id="ARBA00023273"/>
    </source>
</evidence>
<evidence type="ECO:0000313" key="15">
    <source>
        <dbReference type="EMBL" id="RMZ97391.1"/>
    </source>
</evidence>
<feature type="coiled-coil region" evidence="12">
    <location>
        <begin position="116"/>
        <end position="143"/>
    </location>
</feature>
<evidence type="ECO:0000256" key="9">
    <source>
        <dbReference type="ARBA" id="ARBA00023212"/>
    </source>
</evidence>
<dbReference type="AlphaFoldDB" id="A0A3M7PE74"/>
<dbReference type="PROSITE" id="PS50157">
    <property type="entry name" value="ZINC_FINGER_C2H2_2"/>
    <property type="match status" value="1"/>
</dbReference>
<feature type="compositionally biased region" description="Polar residues" evidence="13">
    <location>
        <begin position="663"/>
        <end position="674"/>
    </location>
</feature>
<feature type="coiled-coil region" evidence="12">
    <location>
        <begin position="187"/>
        <end position="214"/>
    </location>
</feature>
<comment type="similarity">
    <text evidence="3">Belongs to the DZIP C2H2-type zinc-finger protein family.</text>
</comment>
<keyword evidence="8 12" id="KW-0175">Coiled coil</keyword>
<keyword evidence="6 11" id="KW-0863">Zinc-finger</keyword>
<dbReference type="GO" id="GO:0060271">
    <property type="term" value="P:cilium assembly"/>
    <property type="evidence" value="ECO:0007669"/>
    <property type="project" value="TreeGrafter"/>
</dbReference>
<evidence type="ECO:0000256" key="5">
    <source>
        <dbReference type="ARBA" id="ARBA00022723"/>
    </source>
</evidence>
<dbReference type="InterPro" id="IPR013087">
    <property type="entry name" value="Znf_C2H2_type"/>
</dbReference>
<name>A0A3M7PE74_BRAPC</name>
<evidence type="ECO:0000256" key="6">
    <source>
        <dbReference type="ARBA" id="ARBA00022771"/>
    </source>
</evidence>
<keyword evidence="16" id="KW-1185">Reference proteome</keyword>
<evidence type="ECO:0000313" key="16">
    <source>
        <dbReference type="Proteomes" id="UP000276133"/>
    </source>
</evidence>
<organism evidence="15 16">
    <name type="scientific">Brachionus plicatilis</name>
    <name type="common">Marine rotifer</name>
    <name type="synonym">Brachionus muelleri</name>
    <dbReference type="NCBI Taxonomy" id="10195"/>
    <lineage>
        <taxon>Eukaryota</taxon>
        <taxon>Metazoa</taxon>
        <taxon>Spiralia</taxon>
        <taxon>Gnathifera</taxon>
        <taxon>Rotifera</taxon>
        <taxon>Eurotatoria</taxon>
        <taxon>Monogononta</taxon>
        <taxon>Pseudotrocha</taxon>
        <taxon>Ploima</taxon>
        <taxon>Brachionidae</taxon>
        <taxon>Brachionus</taxon>
    </lineage>
</organism>
<dbReference type="Pfam" id="PF13815">
    <property type="entry name" value="Dzip-like_N"/>
    <property type="match status" value="1"/>
</dbReference>
<evidence type="ECO:0000256" key="7">
    <source>
        <dbReference type="ARBA" id="ARBA00022833"/>
    </source>
</evidence>
<dbReference type="InterPro" id="IPR051241">
    <property type="entry name" value="DZIP_RILPL"/>
</dbReference>
<comment type="caution">
    <text evidence="15">The sequence shown here is derived from an EMBL/GenBank/DDBJ whole genome shotgun (WGS) entry which is preliminary data.</text>
</comment>
<feature type="coiled-coil region" evidence="12">
    <location>
        <begin position="248"/>
        <end position="408"/>
    </location>
</feature>
<keyword evidence="7" id="KW-0862">Zinc</keyword>
<feature type="compositionally biased region" description="Basic and acidic residues" evidence="13">
    <location>
        <begin position="575"/>
        <end position="584"/>
    </location>
</feature>
<protein>
    <submittedName>
        <fullName evidence="15">Zinc finger DZIP1L-like isoform X1</fullName>
    </submittedName>
</protein>
<dbReference type="EMBL" id="REGN01011436">
    <property type="protein sequence ID" value="RMZ97391.1"/>
    <property type="molecule type" value="Genomic_DNA"/>
</dbReference>
<dbReference type="PANTHER" id="PTHR21502:SF3">
    <property type="entry name" value="CILIUM ASSEMBLY PROTEIN DZIP1L"/>
    <property type="match status" value="1"/>
</dbReference>
<dbReference type="PANTHER" id="PTHR21502">
    <property type="entry name" value="ZINC FINGER PROTEIN DZIP1"/>
    <property type="match status" value="1"/>
</dbReference>
<evidence type="ECO:0000259" key="14">
    <source>
        <dbReference type="PROSITE" id="PS50157"/>
    </source>
</evidence>
<evidence type="ECO:0000256" key="11">
    <source>
        <dbReference type="PROSITE-ProRule" id="PRU00042"/>
    </source>
</evidence>
<evidence type="ECO:0000256" key="8">
    <source>
        <dbReference type="ARBA" id="ARBA00023054"/>
    </source>
</evidence>
<dbReference type="GO" id="GO:0036064">
    <property type="term" value="C:ciliary basal body"/>
    <property type="evidence" value="ECO:0007669"/>
    <property type="project" value="TreeGrafter"/>
</dbReference>
<evidence type="ECO:0000256" key="2">
    <source>
        <dbReference type="ARBA" id="ARBA00004120"/>
    </source>
</evidence>
<accession>A0A3M7PE74</accession>
<feature type="compositionally biased region" description="Basic and acidic residues" evidence="13">
    <location>
        <begin position="675"/>
        <end position="689"/>
    </location>
</feature>
<feature type="region of interest" description="Disordered" evidence="13">
    <location>
        <begin position="408"/>
        <end position="438"/>
    </location>
</feature>
<gene>
    <name evidence="15" type="ORF">BpHYR1_053630</name>
</gene>
<evidence type="ECO:0000256" key="13">
    <source>
        <dbReference type="SAM" id="MobiDB-lite"/>
    </source>
</evidence>
<proteinExistence type="inferred from homology"/>
<evidence type="ECO:0000256" key="3">
    <source>
        <dbReference type="ARBA" id="ARBA00009131"/>
    </source>
</evidence>
<keyword evidence="4" id="KW-0963">Cytoplasm</keyword>